<comment type="caution">
    <text evidence="1">The sequence shown here is derived from an EMBL/GenBank/DDBJ whole genome shotgun (WGS) entry which is preliminary data.</text>
</comment>
<sequence>MCKIIIAIDKTNHLGILSIFTRMSNLSTIPLFEKLQHAQNILISGAGGGFDIYCGLPLYFALKAQGKNVVLSNLSFTWLSNTSATEVFPSCWEIKATNQVLNGYNYFPEKFLAEWFLKQGELIRIYGFEKTGANTLKNAFNWIKDKHQIDTIILIDGGTDSLLHGDEEELGTPTEDSCSLAGAYGSAIPHQFLVCLGFGVDHFHGVSHYLFLENLATLIRTGGFLGTFQLMKEMAEFEKYKQAVAYANARMRLHPSIVSNSIISAIEGNYGDYHETDRTKGSELWINPLMGMYWCFQLENVVQQLKYFDYIKSSDTFNQLKDGLAQFRDTLTDFRDNRRIPI</sequence>
<reference evidence="1 2" key="1">
    <citation type="submission" date="2019-02" db="EMBL/GenBank/DDBJ databases">
        <title>Bacterial novel species Emticicia sp. 17J42-9 isolated from soil.</title>
        <authorList>
            <person name="Jung H.-Y."/>
        </authorList>
    </citation>
    <scope>NUCLEOTIDE SEQUENCE [LARGE SCALE GENOMIC DNA]</scope>
    <source>
        <strain evidence="1 2">17J42-9</strain>
    </source>
</reference>
<dbReference type="Pfam" id="PF06626">
    <property type="entry name" value="DUF1152"/>
    <property type="match status" value="1"/>
</dbReference>
<accession>A0A4Q5M542</accession>
<organism evidence="1 2">
    <name type="scientific">Emticicia agri</name>
    <dbReference type="NCBI Taxonomy" id="2492393"/>
    <lineage>
        <taxon>Bacteria</taxon>
        <taxon>Pseudomonadati</taxon>
        <taxon>Bacteroidota</taxon>
        <taxon>Cytophagia</taxon>
        <taxon>Cytophagales</taxon>
        <taxon>Leadbetterellaceae</taxon>
        <taxon>Emticicia</taxon>
    </lineage>
</organism>
<dbReference type="InterPro" id="IPR010581">
    <property type="entry name" value="DUF1152"/>
</dbReference>
<dbReference type="EMBL" id="SEWF01000002">
    <property type="protein sequence ID" value="RYU97472.1"/>
    <property type="molecule type" value="Genomic_DNA"/>
</dbReference>
<dbReference type="RefSeq" id="WP_130019254.1">
    <property type="nucleotide sequence ID" value="NZ_SEWF01000002.1"/>
</dbReference>
<keyword evidence="2" id="KW-1185">Reference proteome</keyword>
<dbReference type="AlphaFoldDB" id="A0A4Q5M542"/>
<name>A0A4Q5M542_9BACT</name>
<dbReference type="Proteomes" id="UP000293162">
    <property type="component" value="Unassembled WGS sequence"/>
</dbReference>
<evidence type="ECO:0000313" key="2">
    <source>
        <dbReference type="Proteomes" id="UP000293162"/>
    </source>
</evidence>
<protein>
    <submittedName>
        <fullName evidence="1">DUF1152 domain-containing protein</fullName>
    </submittedName>
</protein>
<evidence type="ECO:0000313" key="1">
    <source>
        <dbReference type="EMBL" id="RYU97472.1"/>
    </source>
</evidence>
<gene>
    <name evidence="1" type="ORF">EWM59_01925</name>
</gene>
<dbReference type="OrthoDB" id="182205at2"/>
<proteinExistence type="predicted"/>